<name>A0A1I6ITS9_9EURY</name>
<keyword evidence="2" id="KW-1185">Reference proteome</keyword>
<reference evidence="2" key="1">
    <citation type="submission" date="2016-10" db="EMBL/GenBank/DDBJ databases">
        <authorList>
            <person name="Varghese N."/>
            <person name="Submissions S."/>
        </authorList>
    </citation>
    <scope>NUCLEOTIDE SEQUENCE [LARGE SCALE GENOMIC DNA]</scope>
    <source>
        <strain evidence="2">CGMCC 1.7736</strain>
    </source>
</reference>
<dbReference type="AlphaFoldDB" id="A0A1I6ITS9"/>
<evidence type="ECO:0000313" key="2">
    <source>
        <dbReference type="Proteomes" id="UP000198531"/>
    </source>
</evidence>
<gene>
    <name evidence="1" type="ORF">SAMN04487947_3720</name>
</gene>
<dbReference type="EMBL" id="FOYT01000004">
    <property type="protein sequence ID" value="SFR70049.1"/>
    <property type="molecule type" value="Genomic_DNA"/>
</dbReference>
<dbReference type="OrthoDB" id="65070at2157"/>
<protein>
    <submittedName>
        <fullName evidence="1">Uncharacterized conserved protein</fullName>
    </submittedName>
</protein>
<dbReference type="Proteomes" id="UP000198531">
    <property type="component" value="Unassembled WGS sequence"/>
</dbReference>
<dbReference type="RefSeq" id="WP_089810425.1">
    <property type="nucleotide sequence ID" value="NZ_FOYT01000004.1"/>
</dbReference>
<dbReference type="PANTHER" id="PTHR35902">
    <property type="entry name" value="S-LAYER DOMAIN-LIKE PROTEIN-RELATED"/>
    <property type="match status" value="1"/>
</dbReference>
<dbReference type="PANTHER" id="PTHR35902:SF6">
    <property type="entry name" value="CONSERVED WITHIN P. AEROPHILUM"/>
    <property type="match status" value="1"/>
</dbReference>
<evidence type="ECO:0000313" key="1">
    <source>
        <dbReference type="EMBL" id="SFR70049.1"/>
    </source>
</evidence>
<organism evidence="1 2">
    <name type="scientific">Halogeometricum rufum</name>
    <dbReference type="NCBI Taxonomy" id="553469"/>
    <lineage>
        <taxon>Archaea</taxon>
        <taxon>Methanobacteriati</taxon>
        <taxon>Methanobacteriota</taxon>
        <taxon>Stenosarchaea group</taxon>
        <taxon>Halobacteria</taxon>
        <taxon>Halobacteriales</taxon>
        <taxon>Haloferacaceae</taxon>
        <taxon>Halogeometricum</taxon>
    </lineage>
</organism>
<sequence>MNVAPKRLLSFVLVVALVTGGFAAATTTATADSSVLLVHTEVSPTQPTTDANFTVSTAVTNAEDSDSRFAIKRVTVFDENGDERRTQLNETGTEGWVPAGVTKTVNHSVGIDEAGTHELLVRVRLVSPTDGVRTVERTVPVTVRQPHPVLGMQFATTVAGSPTNATVRVANGLDAPVRNVRLSLDPEKTTFRTRSHSFATVGAGAERSVSVGVSGETNGSETVRATLSYDYNGTRYTTTQRLTGEFVQPTNPGRVTLTNLDVEPAGDSLRIRGTASNPGGSNVTGVTVSVRDSETVRPGANSSDFFVGRIGPSDFGTFETRATAEANGTVTVPIHVSYVVDGVERETVRRVTYTQPANDGETEDSSGGLPVELLGGAALVLVGGAVVWRVRGGT</sequence>
<proteinExistence type="predicted"/>
<dbReference type="STRING" id="553469.SAMN04487947_3720"/>
<accession>A0A1I6ITS9</accession>